<dbReference type="GO" id="GO:0005524">
    <property type="term" value="F:ATP binding"/>
    <property type="evidence" value="ECO:0007669"/>
    <property type="project" value="InterPro"/>
</dbReference>
<proteinExistence type="predicted"/>
<dbReference type="Proteomes" id="UP000199651">
    <property type="component" value="Unassembled WGS sequence"/>
</dbReference>
<dbReference type="InterPro" id="IPR036185">
    <property type="entry name" value="DNA_heli_DnaB-like_N_sf"/>
</dbReference>
<dbReference type="AlphaFoldDB" id="A0A1H0T837"/>
<reference evidence="2" key="1">
    <citation type="submission" date="2016-10" db="EMBL/GenBank/DDBJ databases">
        <authorList>
            <person name="Varghese N."/>
            <person name="Submissions S."/>
        </authorList>
    </citation>
    <scope>NUCLEOTIDE SEQUENCE [LARGE SCALE GENOMIC DNA]</scope>
    <source>
        <strain evidence="2">IBRC-M 10655</strain>
    </source>
</reference>
<organism evidence="1 2">
    <name type="scientific">Actinokineospora alba</name>
    <dbReference type="NCBI Taxonomy" id="504798"/>
    <lineage>
        <taxon>Bacteria</taxon>
        <taxon>Bacillati</taxon>
        <taxon>Actinomycetota</taxon>
        <taxon>Actinomycetes</taxon>
        <taxon>Pseudonocardiales</taxon>
        <taxon>Pseudonocardiaceae</taxon>
        <taxon>Actinokineospora</taxon>
    </lineage>
</organism>
<name>A0A1H0T837_9PSEU</name>
<dbReference type="InterPro" id="IPR016136">
    <property type="entry name" value="DNA_helicase_N/primase_C"/>
</dbReference>
<evidence type="ECO:0008006" key="3">
    <source>
        <dbReference type="Google" id="ProtNLM"/>
    </source>
</evidence>
<accession>A0A1H0T837</accession>
<dbReference type="GO" id="GO:0006260">
    <property type="term" value="P:DNA replication"/>
    <property type="evidence" value="ECO:0007669"/>
    <property type="project" value="InterPro"/>
</dbReference>
<protein>
    <recommendedName>
        <fullName evidence="3">DnaB-like helicase N terminal domain-containing protein</fullName>
    </recommendedName>
</protein>
<dbReference type="OrthoDB" id="3627722at2"/>
<evidence type="ECO:0000313" key="2">
    <source>
        <dbReference type="Proteomes" id="UP000199651"/>
    </source>
</evidence>
<dbReference type="SUPFAM" id="SSF48024">
    <property type="entry name" value="N-terminal domain of DnaB helicase"/>
    <property type="match status" value="1"/>
</dbReference>
<evidence type="ECO:0000313" key="1">
    <source>
        <dbReference type="EMBL" id="SDP50223.1"/>
    </source>
</evidence>
<dbReference type="EMBL" id="FNJB01000009">
    <property type="protein sequence ID" value="SDP50223.1"/>
    <property type="molecule type" value="Genomic_DNA"/>
</dbReference>
<keyword evidence="2" id="KW-1185">Reference proteome</keyword>
<dbReference type="STRING" id="504798.SAMN05421871_11153"/>
<sequence length="169" mass="18359">MRSPTIDPETIVLGTLMQATPTEARPTLTRLHYRDFTNPNARLTFDLMAALVTGDVPSLDPATLLGFAERVGAFTDTNHANLLTRWVFNAFTVAVPLVALDFHVARLIETGYRRTVAELGTALVQAATRPVLADLDTFTAHVAAELAAHRARIDDQAPTLRIAQDGRAA</sequence>
<dbReference type="RefSeq" id="WP_091380363.1">
    <property type="nucleotide sequence ID" value="NZ_FNDV01000011.1"/>
</dbReference>
<gene>
    <name evidence="1" type="ORF">SAMN05192558_109322</name>
</gene>
<dbReference type="GO" id="GO:0003678">
    <property type="term" value="F:DNA helicase activity"/>
    <property type="evidence" value="ECO:0007669"/>
    <property type="project" value="InterPro"/>
</dbReference>
<dbReference type="Gene3D" id="1.10.860.10">
    <property type="entry name" value="DNAb Helicase, Chain A"/>
    <property type="match status" value="1"/>
</dbReference>